<sequence>MSDASHVPAARSRFTVADDILLLQEVAATNPFEDHDRSGTEEQYSEKEHLLQEINDMAREFGHKVKVQPRKVGTTPGHATGPGSKASKASARAELHAANAIRETAVTAVSAAAAAAKNMANAEEAVDEDLDDMGKYNLHRPVSEILVSSDKNGE</sequence>
<comment type="caution">
    <text evidence="1">The sequence shown here is derived from an EMBL/GenBank/DDBJ whole genome shotgun (WGS) entry which is preliminary data.</text>
</comment>
<evidence type="ECO:0000313" key="1">
    <source>
        <dbReference type="EMBL" id="KAG0443423.1"/>
    </source>
</evidence>
<gene>
    <name evidence="1" type="ORF">HPB47_014935</name>
</gene>
<dbReference type="Proteomes" id="UP000805193">
    <property type="component" value="Unassembled WGS sequence"/>
</dbReference>
<evidence type="ECO:0000313" key="2">
    <source>
        <dbReference type="Proteomes" id="UP000805193"/>
    </source>
</evidence>
<name>A0AC60QUR2_IXOPE</name>
<organism evidence="1 2">
    <name type="scientific">Ixodes persulcatus</name>
    <name type="common">Taiga tick</name>
    <dbReference type="NCBI Taxonomy" id="34615"/>
    <lineage>
        <taxon>Eukaryota</taxon>
        <taxon>Metazoa</taxon>
        <taxon>Ecdysozoa</taxon>
        <taxon>Arthropoda</taxon>
        <taxon>Chelicerata</taxon>
        <taxon>Arachnida</taxon>
        <taxon>Acari</taxon>
        <taxon>Parasitiformes</taxon>
        <taxon>Ixodida</taxon>
        <taxon>Ixodoidea</taxon>
        <taxon>Ixodidae</taxon>
        <taxon>Ixodinae</taxon>
        <taxon>Ixodes</taxon>
    </lineage>
</organism>
<proteinExistence type="predicted"/>
<protein>
    <submittedName>
        <fullName evidence="1">Uncharacterized protein</fullName>
    </submittedName>
</protein>
<keyword evidence="2" id="KW-1185">Reference proteome</keyword>
<dbReference type="EMBL" id="JABSTQ010003455">
    <property type="protein sequence ID" value="KAG0443423.1"/>
    <property type="molecule type" value="Genomic_DNA"/>
</dbReference>
<reference evidence="1 2" key="1">
    <citation type="journal article" date="2020" name="Cell">
        <title>Large-Scale Comparative Analyses of Tick Genomes Elucidate Their Genetic Diversity and Vector Capacities.</title>
        <authorList>
            <consortium name="Tick Genome and Microbiome Consortium (TIGMIC)"/>
            <person name="Jia N."/>
            <person name="Wang J."/>
            <person name="Shi W."/>
            <person name="Du L."/>
            <person name="Sun Y."/>
            <person name="Zhan W."/>
            <person name="Jiang J.F."/>
            <person name="Wang Q."/>
            <person name="Zhang B."/>
            <person name="Ji P."/>
            <person name="Bell-Sakyi L."/>
            <person name="Cui X.M."/>
            <person name="Yuan T.T."/>
            <person name="Jiang B.G."/>
            <person name="Yang W.F."/>
            <person name="Lam T.T."/>
            <person name="Chang Q.C."/>
            <person name="Ding S.J."/>
            <person name="Wang X.J."/>
            <person name="Zhu J.G."/>
            <person name="Ruan X.D."/>
            <person name="Zhao L."/>
            <person name="Wei J.T."/>
            <person name="Ye R.Z."/>
            <person name="Que T.C."/>
            <person name="Du C.H."/>
            <person name="Zhou Y.H."/>
            <person name="Cheng J.X."/>
            <person name="Dai P.F."/>
            <person name="Guo W.B."/>
            <person name="Han X.H."/>
            <person name="Huang E.J."/>
            <person name="Li L.F."/>
            <person name="Wei W."/>
            <person name="Gao Y.C."/>
            <person name="Liu J.Z."/>
            <person name="Shao H.Z."/>
            <person name="Wang X."/>
            <person name="Wang C.C."/>
            <person name="Yang T.C."/>
            <person name="Huo Q.B."/>
            <person name="Li W."/>
            <person name="Chen H.Y."/>
            <person name="Chen S.E."/>
            <person name="Zhou L.G."/>
            <person name="Ni X.B."/>
            <person name="Tian J.H."/>
            <person name="Sheng Y."/>
            <person name="Liu T."/>
            <person name="Pan Y.S."/>
            <person name="Xia L.Y."/>
            <person name="Li J."/>
            <person name="Zhao F."/>
            <person name="Cao W.C."/>
        </authorList>
    </citation>
    <scope>NUCLEOTIDE SEQUENCE [LARGE SCALE GENOMIC DNA]</scope>
    <source>
        <strain evidence="1">Iper-2018</strain>
    </source>
</reference>
<accession>A0AC60QUR2</accession>